<dbReference type="NCBIfam" id="NF045581">
    <property type="entry name" value="PG0541_fam"/>
    <property type="match status" value="1"/>
</dbReference>
<evidence type="ECO:0000313" key="1">
    <source>
        <dbReference type="EMBL" id="AAX17480.1"/>
    </source>
</evidence>
<dbReference type="AlphaFoldDB" id="A0ABF7PUW8"/>
<evidence type="ECO:0000313" key="2">
    <source>
        <dbReference type="Proteomes" id="UP000001205"/>
    </source>
</evidence>
<dbReference type="Proteomes" id="UP000001205">
    <property type="component" value="Chromosome"/>
</dbReference>
<protein>
    <submittedName>
        <fullName evidence="1">Uncharacterized protein</fullName>
    </submittedName>
</protein>
<reference evidence="2" key="1">
    <citation type="submission" date="2004-12" db="EMBL/GenBank/DDBJ databases">
        <title>The genome sequence of Borrelia hermsii and Borrelia turicatae: comparative analysis of two agents of endemic N. America relapsing fever.</title>
        <authorList>
            <person name="Porcella S.F."/>
            <person name="Raffel S.J."/>
            <person name="Schrumpf M.E."/>
            <person name="Montgomery B."/>
            <person name="Smith T."/>
            <person name="Schwan T.G."/>
        </authorList>
    </citation>
    <scope>NUCLEOTIDE SEQUENCE [LARGE SCALE GENOMIC DNA]</scope>
    <source>
        <strain evidence="2">91E135</strain>
    </source>
</reference>
<dbReference type="KEGG" id="btu:BT0139"/>
<accession>A0ABF7PUW8</accession>
<organism evidence="1 2">
    <name type="scientific">Borrelia turicatae (strain 91E135)</name>
    <dbReference type="NCBI Taxonomy" id="314724"/>
    <lineage>
        <taxon>Bacteria</taxon>
        <taxon>Pseudomonadati</taxon>
        <taxon>Spirochaetota</taxon>
        <taxon>Spirochaetia</taxon>
        <taxon>Spirochaetales</taxon>
        <taxon>Borreliaceae</taxon>
        <taxon>Borrelia</taxon>
    </lineage>
</organism>
<dbReference type="Gene3D" id="3.30.70.120">
    <property type="match status" value="1"/>
</dbReference>
<dbReference type="EMBL" id="CP000049">
    <property type="protein sequence ID" value="AAX17480.1"/>
    <property type="molecule type" value="Genomic_DNA"/>
</dbReference>
<gene>
    <name evidence="1" type="ordered locus">BT0139</name>
</gene>
<name>A0ABF7PUW8_BORT9</name>
<keyword evidence="2" id="KW-1185">Reference proteome</keyword>
<proteinExistence type="predicted"/>
<sequence>MGGYVYRAEIISNLSLELDLHEHMHRIEKDLGECIYYSKIYNVQGKGRTGEKQGNEIWPEENFILVVYTDNLFIIEKLRNAVEMLDQEYPTEGIRFFVIGN</sequence>
<dbReference type="InterPro" id="IPR015867">
    <property type="entry name" value="N-reg_PII/ATP_PRibTrfase_C"/>
</dbReference>